<protein>
    <recommendedName>
        <fullName evidence="2">F-box domain-containing protein</fullName>
    </recommendedName>
</protein>
<keyword evidence="4" id="KW-1185">Reference proteome</keyword>
<proteinExistence type="predicted"/>
<feature type="region of interest" description="Disordered" evidence="1">
    <location>
        <begin position="298"/>
        <end position="322"/>
    </location>
</feature>
<dbReference type="InterPro" id="IPR001810">
    <property type="entry name" value="F-box_dom"/>
</dbReference>
<gene>
    <name evidence="3" type="ORF">B0A55_07799</name>
</gene>
<accession>A0A4U0X846</accession>
<evidence type="ECO:0000259" key="2">
    <source>
        <dbReference type="Pfam" id="PF00646"/>
    </source>
</evidence>
<evidence type="ECO:0000313" key="4">
    <source>
        <dbReference type="Proteomes" id="UP000309340"/>
    </source>
</evidence>
<feature type="region of interest" description="Disordered" evidence="1">
    <location>
        <begin position="336"/>
        <end position="389"/>
    </location>
</feature>
<organism evidence="3 4">
    <name type="scientific">Friedmanniomyces simplex</name>
    <dbReference type="NCBI Taxonomy" id="329884"/>
    <lineage>
        <taxon>Eukaryota</taxon>
        <taxon>Fungi</taxon>
        <taxon>Dikarya</taxon>
        <taxon>Ascomycota</taxon>
        <taxon>Pezizomycotina</taxon>
        <taxon>Dothideomycetes</taxon>
        <taxon>Dothideomycetidae</taxon>
        <taxon>Mycosphaerellales</taxon>
        <taxon>Teratosphaeriaceae</taxon>
        <taxon>Friedmanniomyces</taxon>
    </lineage>
</organism>
<reference evidence="3 4" key="1">
    <citation type="submission" date="2017-03" db="EMBL/GenBank/DDBJ databases">
        <title>Genomes of endolithic fungi from Antarctica.</title>
        <authorList>
            <person name="Coleine C."/>
            <person name="Masonjones S."/>
            <person name="Stajich J.E."/>
        </authorList>
    </citation>
    <scope>NUCLEOTIDE SEQUENCE [LARGE SCALE GENOMIC DNA]</scope>
    <source>
        <strain evidence="3 4">CCFEE 5184</strain>
    </source>
</reference>
<feature type="domain" description="F-box" evidence="2">
    <location>
        <begin position="58"/>
        <end position="93"/>
    </location>
</feature>
<dbReference type="AlphaFoldDB" id="A0A4U0X846"/>
<dbReference type="Pfam" id="PF00646">
    <property type="entry name" value="F-box"/>
    <property type="match status" value="1"/>
</dbReference>
<name>A0A4U0X846_9PEZI</name>
<evidence type="ECO:0000313" key="3">
    <source>
        <dbReference type="EMBL" id="TKA71458.1"/>
    </source>
</evidence>
<feature type="compositionally biased region" description="Polar residues" evidence="1">
    <location>
        <begin position="336"/>
        <end position="349"/>
    </location>
</feature>
<dbReference type="EMBL" id="NAJQ01000352">
    <property type="protein sequence ID" value="TKA71458.1"/>
    <property type="molecule type" value="Genomic_DNA"/>
</dbReference>
<evidence type="ECO:0000256" key="1">
    <source>
        <dbReference type="SAM" id="MobiDB-lite"/>
    </source>
</evidence>
<sequence>MDAKDHQDPDLAITIGELEHSVQGLKTFFSDFLEPTLYTEKQPLDRQEGTPAAQRVLELPELLENVLQYLEIPDILRFQQVNRSACASVDGSPRLQSTLSLRPDPAGSPLRLPFADANLFPQPAGFICSSHGQHARPDTPEGQALVTAHFLSLVGQPLRIGARCRRIKVKSDTGITVGDLYDAMRKIQEEHRLCPHAARIEHGDDGMVSANVKFTALVQLRSDDPMFQFWRDSEAARVQRGQMRLVERSKRVEQNARISAYIAYKRTASADQAPIMTLKDCEEAGIVDEYLSIDRQRQQSRSQSLFHPHFPLNPTPPHHYAATQPQITHANQVTSQHRSLVQQQNSRQGMMQRAILRAAQQQPPPPPPPTVAAMPPATEDEERAESSSR</sequence>
<comment type="caution">
    <text evidence="3">The sequence shown here is derived from an EMBL/GenBank/DDBJ whole genome shotgun (WGS) entry which is preliminary data.</text>
</comment>
<dbReference type="Proteomes" id="UP000309340">
    <property type="component" value="Unassembled WGS sequence"/>
</dbReference>